<evidence type="ECO:0008006" key="4">
    <source>
        <dbReference type="Google" id="ProtNLM"/>
    </source>
</evidence>
<organism evidence="2 3">
    <name type="scientific">Mytilus edulis</name>
    <name type="common">Blue mussel</name>
    <dbReference type="NCBI Taxonomy" id="6550"/>
    <lineage>
        <taxon>Eukaryota</taxon>
        <taxon>Metazoa</taxon>
        <taxon>Spiralia</taxon>
        <taxon>Lophotrochozoa</taxon>
        <taxon>Mollusca</taxon>
        <taxon>Bivalvia</taxon>
        <taxon>Autobranchia</taxon>
        <taxon>Pteriomorphia</taxon>
        <taxon>Mytilida</taxon>
        <taxon>Mytiloidea</taxon>
        <taxon>Mytilidae</taxon>
        <taxon>Mytilinae</taxon>
        <taxon>Mytilus</taxon>
    </lineage>
</organism>
<protein>
    <recommendedName>
        <fullName evidence="4">DZIP3-like HEPN domain-containing protein</fullName>
    </recommendedName>
</protein>
<sequence>MLLRLWSKCKAPKPANYKKNQFDQLFVQQISNKCQNNVRNHSCTYDVDQNIKVSDLDITLCITIIMNCYEGSLTPQEDTNLRNIRQIRNEIAHYQNNVDLTQNEFYRMCGTVANATISLARDISQEYCNEIQDRIKRLKERKILAAAEEYMECLHHILQWNMQAENNVVVIQDRMERFEQNVGGQIDKLGKQMEDFYCSRYKQRRFIDELPQKIVLVIQRKCQSLQFELGYVQSEEKTALLEGKDGDDSKSVYLETFNKIEKLRRDGRKYKRSALNYCVLVYTILRGSASADEIRFDVLEQIDKALYNMSTLAKDTLLIKNF</sequence>
<evidence type="ECO:0000313" key="2">
    <source>
        <dbReference type="EMBL" id="CAG2212537.1"/>
    </source>
</evidence>
<keyword evidence="1" id="KW-0175">Coiled coil</keyword>
<comment type="caution">
    <text evidence="2">The sequence shown here is derived from an EMBL/GenBank/DDBJ whole genome shotgun (WGS) entry which is preliminary data.</text>
</comment>
<dbReference type="OrthoDB" id="10500925at2759"/>
<gene>
    <name evidence="2" type="ORF">MEDL_26517</name>
</gene>
<evidence type="ECO:0000256" key="1">
    <source>
        <dbReference type="SAM" id="Coils"/>
    </source>
</evidence>
<reference evidence="2" key="1">
    <citation type="submission" date="2021-03" db="EMBL/GenBank/DDBJ databases">
        <authorList>
            <person name="Bekaert M."/>
        </authorList>
    </citation>
    <scope>NUCLEOTIDE SEQUENCE</scope>
</reference>
<evidence type="ECO:0000313" key="3">
    <source>
        <dbReference type="Proteomes" id="UP000683360"/>
    </source>
</evidence>
<dbReference type="Proteomes" id="UP000683360">
    <property type="component" value="Unassembled WGS sequence"/>
</dbReference>
<feature type="coiled-coil region" evidence="1">
    <location>
        <begin position="128"/>
        <end position="181"/>
    </location>
</feature>
<accession>A0A8S3RTS6</accession>
<dbReference type="AlphaFoldDB" id="A0A8S3RTS6"/>
<name>A0A8S3RTS6_MYTED</name>
<dbReference type="EMBL" id="CAJPWZ010001300">
    <property type="protein sequence ID" value="CAG2212537.1"/>
    <property type="molecule type" value="Genomic_DNA"/>
</dbReference>
<keyword evidence="3" id="KW-1185">Reference proteome</keyword>
<proteinExistence type="predicted"/>